<dbReference type="InterPro" id="IPR022761">
    <property type="entry name" value="Fumarate_lyase_N"/>
</dbReference>
<dbReference type="OrthoDB" id="406045at2759"/>
<dbReference type="SMART" id="SM00998">
    <property type="entry name" value="ADSL_C"/>
    <property type="match status" value="1"/>
</dbReference>
<dbReference type="VEuPathDB" id="FungiDB:PV10_06973"/>
<name>A0A438N9A8_EXOME</name>
<dbReference type="EMBL" id="NAJM01000012">
    <property type="protein sequence ID" value="RVX72369.1"/>
    <property type="molecule type" value="Genomic_DNA"/>
</dbReference>
<proteinExistence type="inferred from homology"/>
<evidence type="ECO:0000256" key="2">
    <source>
        <dbReference type="SAM" id="MobiDB-lite"/>
    </source>
</evidence>
<comment type="caution">
    <text evidence="4">The sequence shown here is derived from an EMBL/GenBank/DDBJ whole genome shotgun (WGS) entry which is preliminary data.</text>
</comment>
<evidence type="ECO:0000313" key="5">
    <source>
        <dbReference type="Proteomes" id="UP000288859"/>
    </source>
</evidence>
<dbReference type="Gene3D" id="1.20.200.10">
    <property type="entry name" value="Fumarase/aspartase (Central domain)"/>
    <property type="match status" value="1"/>
</dbReference>
<dbReference type="PANTHER" id="PTHR43172">
    <property type="entry name" value="ADENYLOSUCCINATE LYASE"/>
    <property type="match status" value="1"/>
</dbReference>
<feature type="region of interest" description="Disordered" evidence="2">
    <location>
        <begin position="309"/>
        <end position="346"/>
    </location>
</feature>
<comment type="similarity">
    <text evidence="1">Belongs to the class-II fumarase/aspartase family.</text>
</comment>
<dbReference type="AlphaFoldDB" id="A0A438N9A8"/>
<dbReference type="GO" id="GO:0003824">
    <property type="term" value="F:catalytic activity"/>
    <property type="evidence" value="ECO:0007669"/>
    <property type="project" value="InterPro"/>
</dbReference>
<dbReference type="VEuPathDB" id="FungiDB:PV10_07461"/>
<dbReference type="Pfam" id="PF00206">
    <property type="entry name" value="Lyase_1"/>
    <property type="match status" value="1"/>
</dbReference>
<dbReference type="Gene3D" id="1.10.40.30">
    <property type="entry name" value="Fumarase/aspartase (C-terminal domain)"/>
    <property type="match status" value="1"/>
</dbReference>
<dbReference type="Pfam" id="PF10397">
    <property type="entry name" value="ADSL_C"/>
    <property type="match status" value="1"/>
</dbReference>
<dbReference type="Pfam" id="PF11951">
    <property type="entry name" value="Fungal_trans_2"/>
    <property type="match status" value="1"/>
</dbReference>
<dbReference type="PRINTS" id="PR00149">
    <property type="entry name" value="FUMRATELYASE"/>
</dbReference>
<accession>A0A438N9A8</accession>
<evidence type="ECO:0000313" key="4">
    <source>
        <dbReference type="EMBL" id="RVX72369.1"/>
    </source>
</evidence>
<dbReference type="Proteomes" id="UP000288859">
    <property type="component" value="Unassembled WGS sequence"/>
</dbReference>
<feature type="domain" description="Adenylosuccinate lyase C-terminal" evidence="3">
    <location>
        <begin position="780"/>
        <end position="859"/>
    </location>
</feature>
<sequence>MPNYNYQFINYSHPSEQTNSENRRKVASYIGIHFRNRSKPLYRSTINSTLNAENQHYHHPYFNWTWTRHLQLSGRDHPVQAVVTGPPPQNINLNTTISLPPHPTEISRDRHGLRTDPFYSYPVDYVRASIPRAVDYWIHIYGPTHLIRPNLLSPDQGTSILQSYFQYALHDPVLFEALVAVSQANLSVQSWENTIPNTGVGASTTRLDRDTLYHYGQTVQRLRGHLAKENGYQDDSVLLAIIALIAVNYLSNDMDSLEMHLKGVRRIVALRGGIDKVGWPLILKPYLISIESFWGYISRNADTNTNLNINTTSQTHHENQDPSNPPIRRVDDSLSQHDNDNTTHCPTPLSSKISFLPTGFSRLAVTHQLSPKIINLLYRIVVQQDHINAIFTAGSAGDVNGANLEEIETFQDSIIFGNILSTSESAAIWSDRTRTQCYLAFEGALAKSQARLGIIPQKAADHIIQFCLDIRNVDFDELRRQTELIGYPVLGVVQQLVKHVNDIESGLGEWAHWGATTQDVTDTATVIQLWDTLSLFERSLQEIISRLSKLADTHRTTPMAARSNLQHAVPMSFGFKMARLLASFLRHRQRLKDVETRLTVLEFSGAAGTLATLAPTSQHPDLGLRCQRELAKDLNLKVPDIAWHSERDRIADFGALCAMLTSTCAKFALDVKLMNQTEVGEVSEPWVPHRGSSSTMPQKRNPISCAYISAMASTVRQLSASLFEAMVEDHERSTGPWEIEWIVLPQISTLTHATLKHTADLVGGLEVHSDAMRRNLDLSKGGIVSEAVMMELGKTLGRQYAHGVVYDLCRKSQQENRQLVDLLCEHEEISKQLTRDQLERLCDPANYMGYSEAMVDKVLALANENPEERKKSVV</sequence>
<dbReference type="CDD" id="cd01597">
    <property type="entry name" value="pCLME"/>
    <property type="match status" value="1"/>
</dbReference>
<dbReference type="InterPro" id="IPR008948">
    <property type="entry name" value="L-Aspartase-like"/>
</dbReference>
<evidence type="ECO:0000256" key="1">
    <source>
        <dbReference type="ARBA" id="ARBA00034772"/>
    </source>
</evidence>
<dbReference type="SUPFAM" id="SSF48557">
    <property type="entry name" value="L-aspartase-like"/>
    <property type="match status" value="1"/>
</dbReference>
<dbReference type="InterPro" id="IPR000362">
    <property type="entry name" value="Fumarate_lyase_fam"/>
</dbReference>
<dbReference type="InterPro" id="IPR019468">
    <property type="entry name" value="AdenyloSucc_lyase_C"/>
</dbReference>
<organism evidence="4 5">
    <name type="scientific">Exophiala mesophila</name>
    <name type="common">Black yeast-like fungus</name>
    <dbReference type="NCBI Taxonomy" id="212818"/>
    <lineage>
        <taxon>Eukaryota</taxon>
        <taxon>Fungi</taxon>
        <taxon>Dikarya</taxon>
        <taxon>Ascomycota</taxon>
        <taxon>Pezizomycotina</taxon>
        <taxon>Eurotiomycetes</taxon>
        <taxon>Chaetothyriomycetidae</taxon>
        <taxon>Chaetothyriales</taxon>
        <taxon>Herpotrichiellaceae</taxon>
        <taxon>Exophiala</taxon>
    </lineage>
</organism>
<feature type="compositionally biased region" description="Basic and acidic residues" evidence="2">
    <location>
        <begin position="328"/>
        <end position="341"/>
    </location>
</feature>
<dbReference type="PANTHER" id="PTHR43172:SF2">
    <property type="entry name" value="ADENYLOSUCCINATE LYASE C-TERMINAL DOMAIN-CONTAINING PROTEIN"/>
    <property type="match status" value="1"/>
</dbReference>
<gene>
    <name evidence="4" type="ORF">B0A52_03557</name>
</gene>
<protein>
    <recommendedName>
        <fullName evidence="3">Adenylosuccinate lyase C-terminal domain-containing protein</fullName>
    </recommendedName>
</protein>
<dbReference type="InterPro" id="IPR021858">
    <property type="entry name" value="Fun_TF"/>
</dbReference>
<reference evidence="4 5" key="1">
    <citation type="submission" date="2017-03" db="EMBL/GenBank/DDBJ databases">
        <title>Genomes of endolithic fungi from Antarctica.</title>
        <authorList>
            <person name="Coleine C."/>
            <person name="Masonjones S."/>
            <person name="Stajich J.E."/>
        </authorList>
    </citation>
    <scope>NUCLEOTIDE SEQUENCE [LARGE SCALE GENOMIC DNA]</scope>
    <source>
        <strain evidence="4 5">CCFEE 6314</strain>
    </source>
</reference>
<evidence type="ECO:0000259" key="3">
    <source>
        <dbReference type="SMART" id="SM00998"/>
    </source>
</evidence>